<dbReference type="Pfam" id="PF09423">
    <property type="entry name" value="PhoD"/>
    <property type="match status" value="1"/>
</dbReference>
<reference evidence="4 5" key="1">
    <citation type="submission" date="2024-04" db="EMBL/GenBank/DDBJ databases">
        <title>Polymorphospora sp. isolated from Baiyangdian Lake in Xiong'an New Area.</title>
        <authorList>
            <person name="Zhang X."/>
            <person name="Liu J."/>
        </authorList>
    </citation>
    <scope>NUCLEOTIDE SEQUENCE [LARGE SCALE GENOMIC DNA]</scope>
    <source>
        <strain evidence="4 5">2-325</strain>
    </source>
</reference>
<dbReference type="InterPro" id="IPR029052">
    <property type="entry name" value="Metallo-depent_PP-like"/>
</dbReference>
<evidence type="ECO:0000313" key="4">
    <source>
        <dbReference type="EMBL" id="MFB6394433.1"/>
    </source>
</evidence>
<name>A0ABV5CR14_9ACTN</name>
<comment type="caution">
    <text evidence="4">The sequence shown here is derived from an EMBL/GenBank/DDBJ whole genome shotgun (WGS) entry which is preliminary data.</text>
</comment>
<keyword evidence="1" id="KW-0732">Signal</keyword>
<dbReference type="PANTHER" id="PTHR43606:SF2">
    <property type="entry name" value="ALKALINE PHOSPHATASE FAMILY PROTEIN (AFU_ORTHOLOGUE AFUA_5G03860)"/>
    <property type="match status" value="1"/>
</dbReference>
<organism evidence="4 5">
    <name type="scientific">Polymorphospora lycopeni</name>
    <dbReference type="NCBI Taxonomy" id="3140240"/>
    <lineage>
        <taxon>Bacteria</taxon>
        <taxon>Bacillati</taxon>
        <taxon>Actinomycetota</taxon>
        <taxon>Actinomycetes</taxon>
        <taxon>Micromonosporales</taxon>
        <taxon>Micromonosporaceae</taxon>
        <taxon>Polymorphospora</taxon>
    </lineage>
</organism>
<dbReference type="CDD" id="cd07389">
    <property type="entry name" value="MPP_PhoD"/>
    <property type="match status" value="1"/>
</dbReference>
<feature type="domain" description="PhoD-like phosphatase metallophosphatase" evidence="2">
    <location>
        <begin position="160"/>
        <end position="482"/>
    </location>
</feature>
<dbReference type="PANTHER" id="PTHR43606">
    <property type="entry name" value="PHOSPHATASE, PUTATIVE (AFU_ORTHOLOGUE AFUA_6G08710)-RELATED"/>
    <property type="match status" value="1"/>
</dbReference>
<dbReference type="Pfam" id="PF16655">
    <property type="entry name" value="PhoD_N"/>
    <property type="match status" value="1"/>
</dbReference>
<gene>
    <name evidence="4" type="ORF">AAFH96_15135</name>
</gene>
<dbReference type="InterPro" id="IPR032093">
    <property type="entry name" value="PhoD_N"/>
</dbReference>
<dbReference type="EMBL" id="JBCGDC010000037">
    <property type="protein sequence ID" value="MFB6394433.1"/>
    <property type="molecule type" value="Genomic_DNA"/>
</dbReference>
<dbReference type="RefSeq" id="WP_375734591.1">
    <property type="nucleotide sequence ID" value="NZ_JBCGDC010000037.1"/>
</dbReference>
<accession>A0ABV5CR14</accession>
<dbReference type="PROSITE" id="PS51318">
    <property type="entry name" value="TAT"/>
    <property type="match status" value="1"/>
</dbReference>
<protein>
    <submittedName>
        <fullName evidence="4">Alkaline phosphatase D family protein</fullName>
    </submittedName>
</protein>
<dbReference type="InterPro" id="IPR038607">
    <property type="entry name" value="PhoD-like_sf"/>
</dbReference>
<dbReference type="InterPro" id="IPR006311">
    <property type="entry name" value="TAT_signal"/>
</dbReference>
<keyword evidence="5" id="KW-1185">Reference proteome</keyword>
<feature type="signal peptide" evidence="1">
    <location>
        <begin position="1"/>
        <end position="35"/>
    </location>
</feature>
<feature type="chain" id="PRO_5046476142" evidence="1">
    <location>
        <begin position="36"/>
        <end position="515"/>
    </location>
</feature>
<proteinExistence type="predicted"/>
<dbReference type="SUPFAM" id="SSF56300">
    <property type="entry name" value="Metallo-dependent phosphatases"/>
    <property type="match status" value="1"/>
</dbReference>
<evidence type="ECO:0000256" key="1">
    <source>
        <dbReference type="SAM" id="SignalP"/>
    </source>
</evidence>
<evidence type="ECO:0000259" key="2">
    <source>
        <dbReference type="Pfam" id="PF09423"/>
    </source>
</evidence>
<sequence length="515" mass="55709">MTSRYLLSRRTILRTAGVATATIASGLAVAPRAFAGAVPDFATTPFTVGVASGDAIPGAVVIWTRLAPAPTAVSQGMDGVGSVPVGWQVARTPAALESGDLVAAGTTTADPEHGWSVHVDVTDLRPDTAYAYRFVVGDWVSPVGLTRTTPVPSADRAARFAVISCQNMARPGSGLFYFNGAADLGRRDDLDFVVFLGDYIYEFGRPGHIPNRAVVSLDDYRRRYGQYKSRDAMLALHARHPVYVVPDDHEFFDNVAGGDPDMTEAARERFSNALQAYWENMPLRGGPPVYDAASGRKHLRLHRQVRWGRHLDLLLVDDRQWRTPTGTILGKEQMSWLLGKVASSHATWTAIGSGVPVSWFPGFPGTMDKWTGYEADRSALTDALGARLAARKRRAFNPVVVSGDTHRAIVTSVRQRQNENSALVATEFVGPPMTSNSGTDFEAYLDPGAFRAQYAYGDPGSLSSYRGYLDCTADSTSWTAAFVLGNAVERPGGTVSVMDRWRVDAGAAIGSVYRL</sequence>
<dbReference type="InterPro" id="IPR052900">
    <property type="entry name" value="Phospholipid_Metab_Enz"/>
</dbReference>
<dbReference type="InterPro" id="IPR018946">
    <property type="entry name" value="PhoD-like_MPP"/>
</dbReference>
<feature type="domain" description="Phospholipase D N-terminal" evidence="3">
    <location>
        <begin position="49"/>
        <end position="148"/>
    </location>
</feature>
<evidence type="ECO:0000313" key="5">
    <source>
        <dbReference type="Proteomes" id="UP001582793"/>
    </source>
</evidence>
<evidence type="ECO:0000259" key="3">
    <source>
        <dbReference type="Pfam" id="PF16655"/>
    </source>
</evidence>
<dbReference type="Proteomes" id="UP001582793">
    <property type="component" value="Unassembled WGS sequence"/>
</dbReference>
<dbReference type="Gene3D" id="2.60.40.380">
    <property type="entry name" value="Purple acid phosphatase-like, N-terminal"/>
    <property type="match status" value="1"/>
</dbReference>
<dbReference type="Gene3D" id="3.60.21.70">
    <property type="entry name" value="PhoD-like phosphatase"/>
    <property type="match status" value="1"/>
</dbReference>